<gene>
    <name evidence="4" type="ORF">H0921_05420</name>
</gene>
<dbReference type="GO" id="GO:0004175">
    <property type="term" value="F:endopeptidase activity"/>
    <property type="evidence" value="ECO:0007669"/>
    <property type="project" value="UniProtKB-ARBA"/>
</dbReference>
<evidence type="ECO:0000256" key="2">
    <source>
        <dbReference type="SAM" id="Phobius"/>
    </source>
</evidence>
<evidence type="ECO:0000259" key="3">
    <source>
        <dbReference type="Pfam" id="PF02517"/>
    </source>
</evidence>
<feature type="transmembrane region" description="Helical" evidence="2">
    <location>
        <begin position="308"/>
        <end position="328"/>
    </location>
</feature>
<dbReference type="InterPro" id="IPR003675">
    <property type="entry name" value="Rce1/LyrA-like_dom"/>
</dbReference>
<dbReference type="GO" id="GO:0006508">
    <property type="term" value="P:proteolysis"/>
    <property type="evidence" value="ECO:0007669"/>
    <property type="project" value="UniProtKB-KW"/>
</dbReference>
<keyword evidence="4" id="KW-0645">Protease</keyword>
<reference evidence="4 5" key="1">
    <citation type="submission" date="2020-07" db="EMBL/GenBank/DDBJ databases">
        <title>Thermogemmata thermophila gen. nov., sp. nov., a novel moderate thermophilic planctomycete from a Kamchatka hot spring.</title>
        <authorList>
            <person name="Elcheninov A.G."/>
            <person name="Podosokorskaya O.A."/>
            <person name="Kovaleva O.L."/>
            <person name="Novikov A."/>
            <person name="Bonch-Osmolovskaya E.A."/>
            <person name="Toshchakov S.V."/>
            <person name="Kublanov I.V."/>
        </authorList>
    </citation>
    <scope>NUCLEOTIDE SEQUENCE [LARGE SCALE GENOMIC DNA]</scope>
    <source>
        <strain evidence="4 5">2918</strain>
    </source>
</reference>
<organism evidence="4 5">
    <name type="scientific">Thermogemmata fonticola</name>
    <dbReference type="NCBI Taxonomy" id="2755323"/>
    <lineage>
        <taxon>Bacteria</taxon>
        <taxon>Pseudomonadati</taxon>
        <taxon>Planctomycetota</taxon>
        <taxon>Planctomycetia</taxon>
        <taxon>Gemmatales</taxon>
        <taxon>Gemmataceae</taxon>
        <taxon>Thermogemmata</taxon>
    </lineage>
</organism>
<dbReference type="InterPro" id="IPR052710">
    <property type="entry name" value="CAAX_protease"/>
</dbReference>
<dbReference type="AlphaFoldDB" id="A0A7V8VCU2"/>
<feature type="transmembrane region" description="Helical" evidence="2">
    <location>
        <begin position="140"/>
        <end position="159"/>
    </location>
</feature>
<sequence>MNDESPDYGVGSKPEETLPRQEPPLVLRLESTETAFPPRRPRPGLLEAVLWCVIFLLTQLTASLFVVAGVLAFFAWSQAEPWAFVQEQFAALAAAQQSSSEKTETADAPDSGTKTADAPESSPTEGAETAATPSTVPREIALALVYGMLAAQVASWWLIRQVVPHVVGRNWKEQIGWRRPRAVQMLLVTLTIVPFMLLAGGLQELLLRLGIGTHLQIAESLRALFQHAPLIVTLAAAAVGPGIVEEVWCRGFLGQGLIARYGVIPGVLWTSLLFGFLHLDPAYALITAAMGVYLHFVFLACRSLAAPIFLHACNNGLAVLASLNPQVLPVLAADAPGLSLFGYGLAALVLGVCSYALWRTRPRVAAGT</sequence>
<proteinExistence type="predicted"/>
<evidence type="ECO:0000313" key="4">
    <source>
        <dbReference type="EMBL" id="MBA2225601.1"/>
    </source>
</evidence>
<evidence type="ECO:0000313" key="5">
    <source>
        <dbReference type="Proteomes" id="UP000542342"/>
    </source>
</evidence>
<feature type="transmembrane region" description="Helical" evidence="2">
    <location>
        <begin position="223"/>
        <end position="244"/>
    </location>
</feature>
<keyword evidence="2" id="KW-0472">Membrane</keyword>
<protein>
    <submittedName>
        <fullName evidence="4">CPBP family intramembrane metalloprotease</fullName>
    </submittedName>
</protein>
<feature type="transmembrane region" description="Helical" evidence="2">
    <location>
        <begin position="256"/>
        <end position="276"/>
    </location>
</feature>
<evidence type="ECO:0000256" key="1">
    <source>
        <dbReference type="SAM" id="MobiDB-lite"/>
    </source>
</evidence>
<dbReference type="EMBL" id="JACEFB010000002">
    <property type="protein sequence ID" value="MBA2225601.1"/>
    <property type="molecule type" value="Genomic_DNA"/>
</dbReference>
<dbReference type="RefSeq" id="WP_194537012.1">
    <property type="nucleotide sequence ID" value="NZ_JACEFB010000002.1"/>
</dbReference>
<feature type="region of interest" description="Disordered" evidence="1">
    <location>
        <begin position="1"/>
        <end position="23"/>
    </location>
</feature>
<keyword evidence="4" id="KW-0378">Hydrolase</keyword>
<dbReference type="Proteomes" id="UP000542342">
    <property type="component" value="Unassembled WGS sequence"/>
</dbReference>
<feature type="region of interest" description="Disordered" evidence="1">
    <location>
        <begin position="100"/>
        <end position="133"/>
    </location>
</feature>
<comment type="caution">
    <text evidence="4">The sequence shown here is derived from an EMBL/GenBank/DDBJ whole genome shotgun (WGS) entry which is preliminary data.</text>
</comment>
<dbReference type="GO" id="GO:0080120">
    <property type="term" value="P:CAAX-box protein maturation"/>
    <property type="evidence" value="ECO:0007669"/>
    <property type="project" value="UniProtKB-ARBA"/>
</dbReference>
<accession>A0A7V8VCU2</accession>
<keyword evidence="2" id="KW-0812">Transmembrane</keyword>
<keyword evidence="5" id="KW-1185">Reference proteome</keyword>
<feature type="transmembrane region" description="Helical" evidence="2">
    <location>
        <begin position="282"/>
        <end position="301"/>
    </location>
</feature>
<feature type="domain" description="CAAX prenyl protease 2/Lysostaphin resistance protein A-like" evidence="3">
    <location>
        <begin position="230"/>
        <end position="316"/>
    </location>
</feature>
<dbReference type="Pfam" id="PF02517">
    <property type="entry name" value="Rce1-like"/>
    <property type="match status" value="1"/>
</dbReference>
<keyword evidence="4" id="KW-0482">Metalloprotease</keyword>
<dbReference type="GO" id="GO:0008237">
    <property type="term" value="F:metallopeptidase activity"/>
    <property type="evidence" value="ECO:0007669"/>
    <property type="project" value="UniProtKB-KW"/>
</dbReference>
<keyword evidence="2" id="KW-1133">Transmembrane helix</keyword>
<name>A0A7V8VCU2_9BACT</name>
<feature type="transmembrane region" description="Helical" evidence="2">
    <location>
        <begin position="340"/>
        <end position="358"/>
    </location>
</feature>
<dbReference type="PANTHER" id="PTHR36435">
    <property type="entry name" value="SLR1288 PROTEIN"/>
    <property type="match status" value="1"/>
</dbReference>
<feature type="transmembrane region" description="Helical" evidence="2">
    <location>
        <begin position="48"/>
        <end position="76"/>
    </location>
</feature>
<dbReference type="PANTHER" id="PTHR36435:SF1">
    <property type="entry name" value="CAAX AMINO TERMINAL PROTEASE FAMILY PROTEIN"/>
    <property type="match status" value="1"/>
</dbReference>
<feature type="transmembrane region" description="Helical" evidence="2">
    <location>
        <begin position="182"/>
        <end position="203"/>
    </location>
</feature>